<dbReference type="EMBL" id="CAIJEO010000007">
    <property type="protein sequence ID" value="CAD0096458.1"/>
    <property type="molecule type" value="Genomic_DNA"/>
</dbReference>
<name>A0A9N8K4C9_9PEZI</name>
<dbReference type="Proteomes" id="UP000714618">
    <property type="component" value="Unassembled WGS sequence"/>
</dbReference>
<proteinExistence type="predicted"/>
<dbReference type="AlphaFoldDB" id="A0A9N8K4C9"/>
<keyword evidence="2" id="KW-1185">Reference proteome</keyword>
<protein>
    <submittedName>
        <fullName evidence="1">Uncharacterized protein</fullName>
    </submittedName>
</protein>
<dbReference type="OrthoDB" id="3844857at2759"/>
<accession>A0A9N8K4C9</accession>
<gene>
    <name evidence="1" type="ORF">AWRI4233_LOCUS5713</name>
</gene>
<evidence type="ECO:0000313" key="1">
    <source>
        <dbReference type="EMBL" id="CAD0096458.1"/>
    </source>
</evidence>
<comment type="caution">
    <text evidence="1">The sequence shown here is derived from an EMBL/GenBank/DDBJ whole genome shotgun (WGS) entry which is preliminary data.</text>
</comment>
<reference evidence="1" key="1">
    <citation type="submission" date="2020-06" db="EMBL/GenBank/DDBJ databases">
        <authorList>
            <person name="Onetto C."/>
        </authorList>
    </citation>
    <scope>NUCLEOTIDE SEQUENCE</scope>
</reference>
<organism evidence="1 2">
    <name type="scientific">Aureobasidium mustum</name>
    <dbReference type="NCBI Taxonomy" id="2773714"/>
    <lineage>
        <taxon>Eukaryota</taxon>
        <taxon>Fungi</taxon>
        <taxon>Dikarya</taxon>
        <taxon>Ascomycota</taxon>
        <taxon>Pezizomycotina</taxon>
        <taxon>Dothideomycetes</taxon>
        <taxon>Dothideomycetidae</taxon>
        <taxon>Dothideales</taxon>
        <taxon>Saccotheciaceae</taxon>
        <taxon>Aureobasidium</taxon>
    </lineage>
</organism>
<evidence type="ECO:0000313" key="2">
    <source>
        <dbReference type="Proteomes" id="UP000714618"/>
    </source>
</evidence>
<sequence length="71" mass="7484">MAPPKVTTTNAYIPHGSLEPISNKIKKLQSDLSSAASGECFGPGKQEVLDCKHDVDVLAGMVNLLDTQCAV</sequence>